<reference evidence="1 2" key="1">
    <citation type="submission" date="2021-06" db="EMBL/GenBank/DDBJ databases">
        <authorList>
            <person name="Palmer J.M."/>
        </authorList>
    </citation>
    <scope>NUCLEOTIDE SEQUENCE [LARGE SCALE GENOMIC DNA]</scope>
    <source>
        <strain evidence="1 2">AS_MEX2019</strain>
        <tissue evidence="1">Muscle</tissue>
    </source>
</reference>
<gene>
    <name evidence="1" type="ORF">AMECASPLE_039521</name>
</gene>
<proteinExistence type="predicted"/>
<organism evidence="1 2">
    <name type="scientific">Ameca splendens</name>
    <dbReference type="NCBI Taxonomy" id="208324"/>
    <lineage>
        <taxon>Eukaryota</taxon>
        <taxon>Metazoa</taxon>
        <taxon>Chordata</taxon>
        <taxon>Craniata</taxon>
        <taxon>Vertebrata</taxon>
        <taxon>Euteleostomi</taxon>
        <taxon>Actinopterygii</taxon>
        <taxon>Neopterygii</taxon>
        <taxon>Teleostei</taxon>
        <taxon>Neoteleostei</taxon>
        <taxon>Acanthomorphata</taxon>
        <taxon>Ovalentaria</taxon>
        <taxon>Atherinomorphae</taxon>
        <taxon>Cyprinodontiformes</taxon>
        <taxon>Goodeidae</taxon>
        <taxon>Ameca</taxon>
    </lineage>
</organism>
<name>A0ABV0ZH88_9TELE</name>
<protein>
    <submittedName>
        <fullName evidence="1">Uncharacterized protein</fullName>
    </submittedName>
</protein>
<keyword evidence="2" id="KW-1185">Reference proteome</keyword>
<evidence type="ECO:0000313" key="1">
    <source>
        <dbReference type="EMBL" id="MEQ2305607.1"/>
    </source>
</evidence>
<sequence length="109" mass="12085">MFSSPICFFIPQNVKIKVVSSAIRFPPKVIYDFYLRALALHCPMVRTSPYLDPSSSRSTLLSCVQCRPIGFASDWPMSAVPLHNQSHTDVVLGLIEMLLQCSPDNGVVS</sequence>
<dbReference type="EMBL" id="JAHRIP010064860">
    <property type="protein sequence ID" value="MEQ2305607.1"/>
    <property type="molecule type" value="Genomic_DNA"/>
</dbReference>
<accession>A0ABV0ZH88</accession>
<comment type="caution">
    <text evidence="1">The sequence shown here is derived from an EMBL/GenBank/DDBJ whole genome shotgun (WGS) entry which is preliminary data.</text>
</comment>
<evidence type="ECO:0000313" key="2">
    <source>
        <dbReference type="Proteomes" id="UP001469553"/>
    </source>
</evidence>
<dbReference type="Proteomes" id="UP001469553">
    <property type="component" value="Unassembled WGS sequence"/>
</dbReference>